<accession>A0A930L5R1</accession>
<evidence type="ECO:0000313" key="1">
    <source>
        <dbReference type="EMBL" id="MBF1660042.1"/>
    </source>
</evidence>
<dbReference type="Proteomes" id="UP000713964">
    <property type="component" value="Unassembled WGS sequence"/>
</dbReference>
<comment type="caution">
    <text evidence="1">The sequence shown here is derived from an EMBL/GenBank/DDBJ whole genome shotgun (WGS) entry which is preliminary data.</text>
</comment>
<dbReference type="AlphaFoldDB" id="A0A930L5R1"/>
<name>A0A930L5R1_9MICC</name>
<gene>
    <name evidence="1" type="ORF">HXO58_09475</name>
</gene>
<sequence>MSTARATVVMSISHPEQGFDRYGLLKVEATVKTAEGTVVNTAIGGIEVADGFLVDDLDGYRLQKYAVSGATADDEQAWLSHFRVPEDPADFENALTEYLYKDGSAWFQEDFERAKLVALPGFNEDTGTAPWVCVSSALSAPLQAGEEGRTLIYRYEQPTPK</sequence>
<dbReference type="EMBL" id="JABZXL010000040">
    <property type="protein sequence ID" value="MBF1660042.1"/>
    <property type="molecule type" value="Genomic_DNA"/>
</dbReference>
<proteinExistence type="predicted"/>
<organism evidence="1 2">
    <name type="scientific">Rothia mucilaginosa</name>
    <dbReference type="NCBI Taxonomy" id="43675"/>
    <lineage>
        <taxon>Bacteria</taxon>
        <taxon>Bacillati</taxon>
        <taxon>Actinomycetota</taxon>
        <taxon>Actinomycetes</taxon>
        <taxon>Micrococcales</taxon>
        <taxon>Micrococcaceae</taxon>
        <taxon>Rothia</taxon>
    </lineage>
</organism>
<protein>
    <submittedName>
        <fullName evidence="1">Uncharacterized protein</fullName>
    </submittedName>
</protein>
<evidence type="ECO:0000313" key="2">
    <source>
        <dbReference type="Proteomes" id="UP000713964"/>
    </source>
</evidence>
<reference evidence="1" key="1">
    <citation type="submission" date="2020-04" db="EMBL/GenBank/DDBJ databases">
        <title>Deep metagenomics examines the oral microbiome during advanced dental caries in children, revealing novel taxa and co-occurrences with host molecules.</title>
        <authorList>
            <person name="Baker J.L."/>
            <person name="Morton J.T."/>
            <person name="Dinis M."/>
            <person name="Alvarez R."/>
            <person name="Tran N.C."/>
            <person name="Knight R."/>
            <person name="Edlund A."/>
        </authorList>
    </citation>
    <scope>NUCLEOTIDE SEQUENCE</scope>
    <source>
        <strain evidence="1">JCVI_29_bin.11</strain>
    </source>
</reference>